<feature type="transmembrane region" description="Helical" evidence="1">
    <location>
        <begin position="450"/>
        <end position="473"/>
    </location>
</feature>
<dbReference type="Proteomes" id="UP000315983">
    <property type="component" value="Unassembled WGS sequence"/>
</dbReference>
<dbReference type="GeneID" id="93772767"/>
<feature type="transmembrane region" description="Helical" evidence="1">
    <location>
        <begin position="143"/>
        <end position="166"/>
    </location>
</feature>
<feature type="transmembrane region" description="Helical" evidence="1">
    <location>
        <begin position="259"/>
        <end position="279"/>
    </location>
</feature>
<protein>
    <submittedName>
        <fullName evidence="3">ABC-2 type transport system permease protein</fullName>
    </submittedName>
    <submittedName>
        <fullName evidence="2">Exporter of polyketide antibiotics</fullName>
    </submittedName>
</protein>
<evidence type="ECO:0000313" key="2">
    <source>
        <dbReference type="EMBL" id="GIM85411.1"/>
    </source>
</evidence>
<evidence type="ECO:0000313" key="4">
    <source>
        <dbReference type="Proteomes" id="UP000315983"/>
    </source>
</evidence>
<proteinExistence type="predicted"/>
<reference evidence="2 5" key="2">
    <citation type="submission" date="2021-03" db="EMBL/GenBank/DDBJ databases">
        <title>Whole genome shotgun sequence of Salinispora arenicola NBRC 105043.</title>
        <authorList>
            <person name="Komaki H."/>
            <person name="Tamura T."/>
        </authorList>
    </citation>
    <scope>NUCLEOTIDE SEQUENCE [LARGE SCALE GENOMIC DNA]</scope>
    <source>
        <strain evidence="2 5">NBRC 105043</strain>
    </source>
</reference>
<organism evidence="3 4">
    <name type="scientific">Salinispora arenicola</name>
    <dbReference type="NCBI Taxonomy" id="168697"/>
    <lineage>
        <taxon>Bacteria</taxon>
        <taxon>Bacillati</taxon>
        <taxon>Actinomycetota</taxon>
        <taxon>Actinomycetes</taxon>
        <taxon>Micromonosporales</taxon>
        <taxon>Micromonosporaceae</taxon>
        <taxon>Salinispora</taxon>
    </lineage>
</organism>
<dbReference type="RefSeq" id="WP_029024777.1">
    <property type="nucleotide sequence ID" value="NZ_BOQM01000015.1"/>
</dbReference>
<feature type="transmembrane region" description="Helical" evidence="1">
    <location>
        <begin position="39"/>
        <end position="57"/>
    </location>
</feature>
<comment type="caution">
    <text evidence="3">The sequence shown here is derived from an EMBL/GenBank/DDBJ whole genome shotgun (WGS) entry which is preliminary data.</text>
</comment>
<sequence length="552" mass="56936">MATLTLERPVRVAPSQAGNAVTGTGTLLRFMLRRDRIRFPAWTLGLALLMTYFATALETFVESPADLEGLTAFSGSPAGALFGGPGFGFDELTVERFLAGQYGLYVAIGAGLMGLLTVVRHTRAEERSGRAELVRANVVGRHAQLTAVLVLAAMMAALVALLIGGLMASRGYDVGGSVLFGASVGAVGLVFAGIAAVTVQLSEYPRAASSTAGALLGAAFVLRGLGDMAAAQGSGASWLSWLSPIGWSQQTAPYVFDRWWPLAISLAFAAVSAAAGYALSARRDFGAGLVPPRPGPARAAAWLDGPLALAFRMHRASLIGWSVGLLTAGLAYGSFTQPLLDGFTEAPEDMVAIMGGAENLLDGYLGTMGLTMALAVGVYAVLAMQALRAEETEGRAESVLATAVSRPAWIGSHLAVTAVGVPWLLLVAGLGMGVGAAVSTGDTGSFGGLLLGHVAHTPAVWLLLAVAALLYAVVPRVLPAIWVVLGYGLVVGYFAPILEIPTGAVRLSPFAHVGEHPLEDVSVLAVVVLTVLAAVIAQVARLAFRRDVVGRT</sequence>
<feature type="transmembrane region" description="Helical" evidence="1">
    <location>
        <begin position="102"/>
        <end position="122"/>
    </location>
</feature>
<dbReference type="AlphaFoldDB" id="A0A542XRC4"/>
<feature type="transmembrane region" description="Helical" evidence="1">
    <location>
        <begin position="480"/>
        <end position="501"/>
    </location>
</feature>
<feature type="transmembrane region" description="Helical" evidence="1">
    <location>
        <begin position="408"/>
        <end position="430"/>
    </location>
</feature>
<dbReference type="Proteomes" id="UP000677457">
    <property type="component" value="Unassembled WGS sequence"/>
</dbReference>
<evidence type="ECO:0000256" key="1">
    <source>
        <dbReference type="SAM" id="Phobius"/>
    </source>
</evidence>
<keyword evidence="1" id="KW-0812">Transmembrane</keyword>
<evidence type="ECO:0000313" key="5">
    <source>
        <dbReference type="Proteomes" id="UP000677457"/>
    </source>
</evidence>
<keyword evidence="5" id="KW-1185">Reference proteome</keyword>
<dbReference type="EMBL" id="VFOL01000001">
    <property type="protein sequence ID" value="TQL38380.1"/>
    <property type="molecule type" value="Genomic_DNA"/>
</dbReference>
<reference evidence="3 4" key="1">
    <citation type="submission" date="2019-06" db="EMBL/GenBank/DDBJ databases">
        <title>Sequencing the genomes of 1000 actinobacteria strains.</title>
        <authorList>
            <person name="Klenk H.-P."/>
        </authorList>
    </citation>
    <scope>NUCLEOTIDE SEQUENCE [LARGE SCALE GENOMIC DNA]</scope>
    <source>
        <strain evidence="3 4">DSM 44819</strain>
    </source>
</reference>
<feature type="transmembrane region" description="Helical" evidence="1">
    <location>
        <begin position="318"/>
        <end position="335"/>
    </location>
</feature>
<name>A0A542XRC4_SALAC</name>
<feature type="transmembrane region" description="Helical" evidence="1">
    <location>
        <begin position="213"/>
        <end position="239"/>
    </location>
</feature>
<feature type="transmembrane region" description="Helical" evidence="1">
    <location>
        <begin position="364"/>
        <end position="387"/>
    </location>
</feature>
<dbReference type="EMBL" id="BOQM01000015">
    <property type="protein sequence ID" value="GIM85411.1"/>
    <property type="molecule type" value="Genomic_DNA"/>
</dbReference>
<feature type="transmembrane region" description="Helical" evidence="1">
    <location>
        <begin position="521"/>
        <end position="544"/>
    </location>
</feature>
<gene>
    <name evidence="3" type="ORF">FB564_3578</name>
    <name evidence="2" type="ORF">Sar04_22310</name>
</gene>
<keyword evidence="1" id="KW-0472">Membrane</keyword>
<keyword evidence="1" id="KW-1133">Transmembrane helix</keyword>
<feature type="transmembrane region" description="Helical" evidence="1">
    <location>
        <begin position="178"/>
        <end position="201"/>
    </location>
</feature>
<accession>A0A542XRC4</accession>
<evidence type="ECO:0000313" key="3">
    <source>
        <dbReference type="EMBL" id="TQL38380.1"/>
    </source>
</evidence>